<dbReference type="EMBL" id="JAAMRR010001533">
    <property type="protein sequence ID" value="NGX99268.1"/>
    <property type="molecule type" value="Genomic_DNA"/>
</dbReference>
<dbReference type="Proteomes" id="UP000480266">
    <property type="component" value="Unassembled WGS sequence"/>
</dbReference>
<organism evidence="1 2">
    <name type="scientific">Candidatus Afipia apatlaquensis</name>
    <dbReference type="NCBI Taxonomy" id="2712852"/>
    <lineage>
        <taxon>Bacteria</taxon>
        <taxon>Pseudomonadati</taxon>
        <taxon>Pseudomonadota</taxon>
        <taxon>Alphaproteobacteria</taxon>
        <taxon>Hyphomicrobiales</taxon>
        <taxon>Nitrobacteraceae</taxon>
        <taxon>Afipia</taxon>
    </lineage>
</organism>
<protein>
    <submittedName>
        <fullName evidence="1">Uncharacterized protein</fullName>
    </submittedName>
</protein>
<evidence type="ECO:0000313" key="2">
    <source>
        <dbReference type="Proteomes" id="UP000480266"/>
    </source>
</evidence>
<gene>
    <name evidence="1" type="ORF">G4V63_29945</name>
</gene>
<name>A0A7C9VIP7_9BRAD</name>
<keyword evidence="2" id="KW-1185">Reference proteome</keyword>
<dbReference type="AlphaFoldDB" id="A0A7C9VIP7"/>
<reference evidence="1" key="1">
    <citation type="submission" date="2020-02" db="EMBL/GenBank/DDBJ databases">
        <title>Draft genome sequence of Candidatus Afipia apatlaquensis IBT-C3, a potential strain for decolorization of textile dyes.</title>
        <authorList>
            <person name="Sanchez-Reyes A."/>
            <person name="Breton-Deval L."/>
            <person name="Mangelson H."/>
            <person name="Sanchez-Flores A."/>
        </authorList>
    </citation>
    <scope>NUCLEOTIDE SEQUENCE [LARGE SCALE GENOMIC DNA]</scope>
    <source>
        <strain evidence="1">IBT-C3</strain>
    </source>
</reference>
<sequence>MHSVSPHQIDIIQAALAARGYKSGILSAFRSVELPAGSTLALQFGDEVPRGLKGLPTVILNCTCQINADDGPSAGLICLGVEKVHQVRSEQSFDLALKLKLRVGIEADFHVPSELVRGESAIQRAESYVYLESLLADAHETVTSLRIDPLENTLCGPAIRIEARLFGDIALGRTGVIRSPKAVVSSDYVRHASAACEWLRHRVLPELRSVIHELTGKSRVIITDRPARLGNQTRKSLPFLDANGTGLEFKTVQ</sequence>
<comment type="caution">
    <text evidence="1">The sequence shown here is derived from an EMBL/GenBank/DDBJ whole genome shotgun (WGS) entry which is preliminary data.</text>
</comment>
<accession>A0A7C9VIP7</accession>
<proteinExistence type="predicted"/>
<evidence type="ECO:0000313" key="1">
    <source>
        <dbReference type="EMBL" id="NGX99268.1"/>
    </source>
</evidence>